<reference evidence="2 3" key="1">
    <citation type="submission" date="2016-07" db="EMBL/GenBank/DDBJ databases">
        <title>Disparate Historic Effective Population Sizes Predicted by Modern Levels of Genome Diversity for the Scaled Quail (Callipepla squamata) and the Northern Bobwhite (Colinus virginianus): Inferences from First and Second Generation Draft Genome Assemblies for Sympatric New World Quail.</title>
        <authorList>
            <person name="Oldeschulte D.L."/>
            <person name="Halley Y.A."/>
            <person name="Bhattarai E.K."/>
            <person name="Brashear W.A."/>
            <person name="Hill J."/>
            <person name="Metz R.P."/>
            <person name="Johnson C.D."/>
            <person name="Rollins D."/>
            <person name="Peterson M.J."/>
            <person name="Bickhart D.M."/>
            <person name="Decker J.E."/>
            <person name="Seabury C.M."/>
        </authorList>
    </citation>
    <scope>NUCLEOTIDE SEQUENCE [LARGE SCALE GENOMIC DNA]</scope>
    <source>
        <strain evidence="2 3">Texas</strain>
        <tissue evidence="2">Leg muscle</tissue>
    </source>
</reference>
<evidence type="ECO:0008006" key="4">
    <source>
        <dbReference type="Google" id="ProtNLM"/>
    </source>
</evidence>
<keyword evidence="3" id="KW-1185">Reference proteome</keyword>
<organism evidence="2 3">
    <name type="scientific">Callipepla squamata</name>
    <name type="common">Scaled quail</name>
    <dbReference type="NCBI Taxonomy" id="9009"/>
    <lineage>
        <taxon>Eukaryota</taxon>
        <taxon>Metazoa</taxon>
        <taxon>Chordata</taxon>
        <taxon>Craniata</taxon>
        <taxon>Vertebrata</taxon>
        <taxon>Euteleostomi</taxon>
        <taxon>Archelosauria</taxon>
        <taxon>Archosauria</taxon>
        <taxon>Dinosauria</taxon>
        <taxon>Saurischia</taxon>
        <taxon>Theropoda</taxon>
        <taxon>Coelurosauria</taxon>
        <taxon>Aves</taxon>
        <taxon>Neognathae</taxon>
        <taxon>Galloanserae</taxon>
        <taxon>Galliformes</taxon>
        <taxon>Odontophoridae</taxon>
        <taxon>Callipepla</taxon>
    </lineage>
</organism>
<gene>
    <name evidence="2" type="ORF">ASZ78_011967</name>
</gene>
<evidence type="ECO:0000313" key="2">
    <source>
        <dbReference type="EMBL" id="OXB66433.1"/>
    </source>
</evidence>
<protein>
    <recommendedName>
        <fullName evidence="4">Testis development-related protein</fullName>
    </recommendedName>
</protein>
<dbReference type="AlphaFoldDB" id="A0A226NFM6"/>
<accession>A0A226NFM6</accession>
<dbReference type="Proteomes" id="UP000198323">
    <property type="component" value="Unassembled WGS sequence"/>
</dbReference>
<sequence>MPLPCASVPQPLAMTQGIWGLYKARVLQTLGGARADGALREEGDPSELMEAAEPMEQGAGPVSQLARKVRIVAVGVQGGWRTLSSLFSREDEHQLLDPEPCADHPLAAVPAELPPAQKAGGFWDLFASKWQQASAPDEEVPPPELGESPTESAGDEGPSDLREPEEGAFRWGFLASKLAEIQNKSAPKGN</sequence>
<comment type="caution">
    <text evidence="2">The sequence shown here is derived from an EMBL/GenBank/DDBJ whole genome shotgun (WGS) entry which is preliminary data.</text>
</comment>
<dbReference type="PANTHER" id="PTHR35663">
    <property type="entry name" value="TESTIS DEVELOPMENT-RELATED PROTEIN-RELATED"/>
    <property type="match status" value="1"/>
</dbReference>
<dbReference type="EMBL" id="MCFN01000064">
    <property type="protein sequence ID" value="OXB66433.1"/>
    <property type="molecule type" value="Genomic_DNA"/>
</dbReference>
<dbReference type="STRING" id="9009.A0A226NFM6"/>
<evidence type="ECO:0000313" key="3">
    <source>
        <dbReference type="Proteomes" id="UP000198323"/>
    </source>
</evidence>
<proteinExistence type="predicted"/>
<dbReference type="PANTHER" id="PTHR35663:SF3">
    <property type="entry name" value="GENE, 30191-RELATED"/>
    <property type="match status" value="1"/>
</dbReference>
<name>A0A226NFM6_CALSU</name>
<feature type="region of interest" description="Disordered" evidence="1">
    <location>
        <begin position="131"/>
        <end position="166"/>
    </location>
</feature>
<evidence type="ECO:0000256" key="1">
    <source>
        <dbReference type="SAM" id="MobiDB-lite"/>
    </source>
</evidence>
<dbReference type="OrthoDB" id="9940890at2759"/>